<organism evidence="1 2">
    <name type="scientific">Alicyclobacillus fastidiosus</name>
    <dbReference type="NCBI Taxonomy" id="392011"/>
    <lineage>
        <taxon>Bacteria</taxon>
        <taxon>Bacillati</taxon>
        <taxon>Bacillota</taxon>
        <taxon>Bacilli</taxon>
        <taxon>Bacillales</taxon>
        <taxon>Alicyclobacillaceae</taxon>
        <taxon>Alicyclobacillus</taxon>
    </lineage>
</organism>
<accession>A0ABV5AAH2</accession>
<proteinExistence type="predicted"/>
<evidence type="ECO:0008006" key="3">
    <source>
        <dbReference type="Google" id="ProtNLM"/>
    </source>
</evidence>
<protein>
    <recommendedName>
        <fullName evidence="3">DUF4115 domain-containing protein</fullName>
    </recommendedName>
</protein>
<evidence type="ECO:0000313" key="1">
    <source>
        <dbReference type="EMBL" id="MFB5189261.1"/>
    </source>
</evidence>
<gene>
    <name evidence="1" type="ORF">KKP3000_002261</name>
</gene>
<keyword evidence="2" id="KW-1185">Reference proteome</keyword>
<comment type="caution">
    <text evidence="1">The sequence shown here is derived from an EMBL/GenBank/DDBJ whole genome shotgun (WGS) entry which is preliminary data.</text>
</comment>
<dbReference type="RefSeq" id="WP_275472595.1">
    <property type="nucleotide sequence ID" value="NZ_CP162940.1"/>
</dbReference>
<dbReference type="Proteomes" id="UP001579974">
    <property type="component" value="Unassembled WGS sequence"/>
</dbReference>
<evidence type="ECO:0000313" key="2">
    <source>
        <dbReference type="Proteomes" id="UP001579974"/>
    </source>
</evidence>
<sequence length="106" mass="11427">MTKRKLDAPPTNFLVGLGTTHKVTIQNPTNTANAPILKANPTTAANIVIRANSFVRVVLQGNTREPEIIVGAAPNGLFFQRTVTLRPGQSVTLQAGTFSRQFSVKK</sequence>
<dbReference type="EMBL" id="JBDXSU010000002">
    <property type="protein sequence ID" value="MFB5189261.1"/>
    <property type="molecule type" value="Genomic_DNA"/>
</dbReference>
<name>A0ABV5AAH2_9BACL</name>
<reference evidence="1 2" key="1">
    <citation type="journal article" date="2024" name="Int. J. Mol. Sci.">
        <title>Exploration of Alicyclobacillus spp. Genome in Search of Antibiotic Resistance.</title>
        <authorList>
            <person name="Bucka-Kolendo J."/>
            <person name="Kiousi D.E."/>
            <person name="Dekowska A."/>
            <person name="Mikolajczuk-Szczyrba A."/>
            <person name="Karadedos D.M."/>
            <person name="Michael P."/>
            <person name="Galanis A."/>
            <person name="Sokolowska B."/>
        </authorList>
    </citation>
    <scope>NUCLEOTIDE SEQUENCE [LARGE SCALE GENOMIC DNA]</scope>
    <source>
        <strain evidence="1 2">KKP 3000</strain>
    </source>
</reference>